<feature type="region of interest" description="Disordered" evidence="1">
    <location>
        <begin position="74"/>
        <end position="124"/>
    </location>
</feature>
<feature type="compositionally biased region" description="Low complexity" evidence="1">
    <location>
        <begin position="84"/>
        <end position="105"/>
    </location>
</feature>
<accession>A0A6V8QU89</accession>
<proteinExistence type="predicted"/>
<dbReference type="EMBL" id="BLZH01000006">
    <property type="protein sequence ID" value="GFP55930.1"/>
    <property type="molecule type" value="Genomic_DNA"/>
</dbReference>
<name>A0A6V8QU89_TRIAP</name>
<dbReference type="AlphaFoldDB" id="A0A6V8QU89"/>
<comment type="caution">
    <text evidence="2">The sequence shown here is derived from an EMBL/GenBank/DDBJ whole genome shotgun (WGS) entry which is preliminary data.</text>
</comment>
<gene>
    <name evidence="2" type="ORF">TASIC1_0006010000</name>
</gene>
<evidence type="ECO:0000313" key="3">
    <source>
        <dbReference type="Proteomes" id="UP000517252"/>
    </source>
</evidence>
<evidence type="ECO:0000313" key="2">
    <source>
        <dbReference type="EMBL" id="GFP55930.1"/>
    </source>
</evidence>
<protein>
    <submittedName>
        <fullName evidence="2">Uncharacterized protein</fullName>
    </submittedName>
</protein>
<organism evidence="2 3">
    <name type="scientific">Trichoderma asperellum</name>
    <name type="common">Filamentous fungus</name>
    <dbReference type="NCBI Taxonomy" id="101201"/>
    <lineage>
        <taxon>Eukaryota</taxon>
        <taxon>Fungi</taxon>
        <taxon>Dikarya</taxon>
        <taxon>Ascomycota</taxon>
        <taxon>Pezizomycotina</taxon>
        <taxon>Sordariomycetes</taxon>
        <taxon>Hypocreomycetidae</taxon>
        <taxon>Hypocreales</taxon>
        <taxon>Hypocreaceae</taxon>
        <taxon>Trichoderma</taxon>
    </lineage>
</organism>
<evidence type="ECO:0000256" key="1">
    <source>
        <dbReference type="SAM" id="MobiDB-lite"/>
    </source>
</evidence>
<dbReference type="Proteomes" id="UP000517252">
    <property type="component" value="Unassembled WGS sequence"/>
</dbReference>
<sequence length="124" mass="13668">MAPPGLRDGPFCLRLRHRHRRGDPVEERARRPVRDPRSRFPTLLALAMLPFSVAVPALGSPGGQRGLRLLSFWRPGPSAPPPAQDEAAPAAAEAEAADTAAPLPLRLRRLNWAPKPPKKEDWRP</sequence>
<reference evidence="2 3" key="1">
    <citation type="submission" date="2020-07" db="EMBL/GenBank/DDBJ databases">
        <title>Trichoderma asperellum IC-1 whole genome shotgun sequence.</title>
        <authorList>
            <person name="Kanamasa S."/>
            <person name="Takahashi H."/>
        </authorList>
    </citation>
    <scope>NUCLEOTIDE SEQUENCE [LARGE SCALE GENOMIC DNA]</scope>
    <source>
        <strain evidence="2 3">IC-1</strain>
    </source>
</reference>